<dbReference type="InterPro" id="IPR036390">
    <property type="entry name" value="WH_DNA-bd_sf"/>
</dbReference>
<dbReference type="PANTHER" id="PTHR30537">
    <property type="entry name" value="HTH-TYPE TRANSCRIPTIONAL REGULATOR"/>
    <property type="match status" value="1"/>
</dbReference>
<evidence type="ECO:0000256" key="3">
    <source>
        <dbReference type="ARBA" id="ARBA00023125"/>
    </source>
</evidence>
<keyword evidence="7" id="KW-1185">Reference proteome</keyword>
<dbReference type="SUPFAM" id="SSF53850">
    <property type="entry name" value="Periplasmic binding protein-like II"/>
    <property type="match status" value="1"/>
</dbReference>
<protein>
    <submittedName>
        <fullName evidence="6">LysR family transcriptional regulator</fullName>
    </submittedName>
</protein>
<comment type="caution">
    <text evidence="6">The sequence shown here is derived from an EMBL/GenBank/DDBJ whole genome shotgun (WGS) entry which is preliminary data.</text>
</comment>
<evidence type="ECO:0000256" key="2">
    <source>
        <dbReference type="ARBA" id="ARBA00023015"/>
    </source>
</evidence>
<dbReference type="Proteomes" id="UP001500604">
    <property type="component" value="Unassembled WGS sequence"/>
</dbReference>
<reference evidence="7" key="1">
    <citation type="journal article" date="2019" name="Int. J. Syst. Evol. Microbiol.">
        <title>The Global Catalogue of Microorganisms (GCM) 10K type strain sequencing project: providing services to taxonomists for standard genome sequencing and annotation.</title>
        <authorList>
            <consortium name="The Broad Institute Genomics Platform"/>
            <consortium name="The Broad Institute Genome Sequencing Center for Infectious Disease"/>
            <person name="Wu L."/>
            <person name="Ma J."/>
        </authorList>
    </citation>
    <scope>NUCLEOTIDE SEQUENCE [LARGE SCALE GENOMIC DNA]</scope>
    <source>
        <strain evidence="7">JCM 17805</strain>
    </source>
</reference>
<evidence type="ECO:0000256" key="1">
    <source>
        <dbReference type="ARBA" id="ARBA00009437"/>
    </source>
</evidence>
<dbReference type="Pfam" id="PF03466">
    <property type="entry name" value="LysR_substrate"/>
    <property type="match status" value="1"/>
</dbReference>
<evidence type="ECO:0000256" key="4">
    <source>
        <dbReference type="ARBA" id="ARBA00023163"/>
    </source>
</evidence>
<keyword evidence="4" id="KW-0804">Transcription</keyword>
<name>A0ABP8V966_9GAMM</name>
<organism evidence="6 7">
    <name type="scientific">Kistimonas scapharcae</name>
    <dbReference type="NCBI Taxonomy" id="1036133"/>
    <lineage>
        <taxon>Bacteria</taxon>
        <taxon>Pseudomonadati</taxon>
        <taxon>Pseudomonadota</taxon>
        <taxon>Gammaproteobacteria</taxon>
        <taxon>Oceanospirillales</taxon>
        <taxon>Endozoicomonadaceae</taxon>
        <taxon>Kistimonas</taxon>
    </lineage>
</organism>
<dbReference type="InterPro" id="IPR058163">
    <property type="entry name" value="LysR-type_TF_proteobact-type"/>
</dbReference>
<evidence type="ECO:0000259" key="5">
    <source>
        <dbReference type="PROSITE" id="PS50931"/>
    </source>
</evidence>
<evidence type="ECO:0000313" key="6">
    <source>
        <dbReference type="EMBL" id="GAA4652261.1"/>
    </source>
</evidence>
<evidence type="ECO:0000313" key="7">
    <source>
        <dbReference type="Proteomes" id="UP001500604"/>
    </source>
</evidence>
<dbReference type="Gene3D" id="3.40.190.290">
    <property type="match status" value="1"/>
</dbReference>
<gene>
    <name evidence="6" type="ORF">GCM10023116_45450</name>
</gene>
<dbReference type="InterPro" id="IPR000847">
    <property type="entry name" value="LysR_HTH_N"/>
</dbReference>
<dbReference type="PROSITE" id="PS50931">
    <property type="entry name" value="HTH_LYSR"/>
    <property type="match status" value="1"/>
</dbReference>
<dbReference type="CDD" id="cd08422">
    <property type="entry name" value="PBP2_CrgA_like"/>
    <property type="match status" value="1"/>
</dbReference>
<comment type="similarity">
    <text evidence="1">Belongs to the LysR transcriptional regulatory family.</text>
</comment>
<dbReference type="Gene3D" id="1.10.10.10">
    <property type="entry name" value="Winged helix-like DNA-binding domain superfamily/Winged helix DNA-binding domain"/>
    <property type="match status" value="1"/>
</dbReference>
<feature type="domain" description="HTH lysR-type" evidence="5">
    <location>
        <begin position="1"/>
        <end position="61"/>
    </location>
</feature>
<keyword evidence="2" id="KW-0805">Transcription regulation</keyword>
<keyword evidence="3" id="KW-0238">DNA-binding</keyword>
<dbReference type="SUPFAM" id="SSF46785">
    <property type="entry name" value="Winged helix' DNA-binding domain"/>
    <property type="match status" value="1"/>
</dbReference>
<dbReference type="InterPro" id="IPR005119">
    <property type="entry name" value="LysR_subst-bd"/>
</dbReference>
<dbReference type="EMBL" id="BAABFL010000472">
    <property type="protein sequence ID" value="GAA4652261.1"/>
    <property type="molecule type" value="Genomic_DNA"/>
</dbReference>
<proteinExistence type="inferred from homology"/>
<accession>A0ABP8V966</accession>
<sequence>MQEASLEALQVFISVIREGSFTSASRYLGIPASTVSRKISQLEKCLGCRLLIRSTRRLQLTETGQRYFHQCAAGLDAIEAANRELQQSLETPEGLLRITAPINLASSFLSPHFADFSVEWPTICLDIDLTNDFPSFLDQSIDVAFVGGELPDSDLIARPIGRLRYGLYASHHYLRERSMPEHPDQLSHHDLIMTWPLKEWRLTHPGGAFIRVQKPPRINVNEMFTAVIAAGRGLGIVNLPHAYVAMHKDKVPLTPLLPEWEGACRTLSMIYHSREHLPRRVRLFMDFMQERLHPVLGDRHSGYSG</sequence>
<dbReference type="PANTHER" id="PTHR30537:SF17">
    <property type="entry name" value="LYSR-FAMILY REGULATORY PROTEIN"/>
    <property type="match status" value="1"/>
</dbReference>
<dbReference type="InterPro" id="IPR036388">
    <property type="entry name" value="WH-like_DNA-bd_sf"/>
</dbReference>
<dbReference type="Pfam" id="PF00126">
    <property type="entry name" value="HTH_1"/>
    <property type="match status" value="1"/>
</dbReference>
<dbReference type="RefSeq" id="WP_345198781.1">
    <property type="nucleotide sequence ID" value="NZ_BAABFL010000472.1"/>
</dbReference>